<evidence type="ECO:0008006" key="3">
    <source>
        <dbReference type="Google" id="ProtNLM"/>
    </source>
</evidence>
<evidence type="ECO:0000313" key="2">
    <source>
        <dbReference type="Proteomes" id="UP000821853"/>
    </source>
</evidence>
<reference evidence="1 2" key="1">
    <citation type="journal article" date="2020" name="Cell">
        <title>Large-Scale Comparative Analyses of Tick Genomes Elucidate Their Genetic Diversity and Vector Capacities.</title>
        <authorList>
            <consortium name="Tick Genome and Microbiome Consortium (TIGMIC)"/>
            <person name="Jia N."/>
            <person name="Wang J."/>
            <person name="Shi W."/>
            <person name="Du L."/>
            <person name="Sun Y."/>
            <person name="Zhan W."/>
            <person name="Jiang J.F."/>
            <person name="Wang Q."/>
            <person name="Zhang B."/>
            <person name="Ji P."/>
            <person name="Bell-Sakyi L."/>
            <person name="Cui X.M."/>
            <person name="Yuan T.T."/>
            <person name="Jiang B.G."/>
            <person name="Yang W.F."/>
            <person name="Lam T.T."/>
            <person name="Chang Q.C."/>
            <person name="Ding S.J."/>
            <person name="Wang X.J."/>
            <person name="Zhu J.G."/>
            <person name="Ruan X.D."/>
            <person name="Zhao L."/>
            <person name="Wei J.T."/>
            <person name="Ye R.Z."/>
            <person name="Que T.C."/>
            <person name="Du C.H."/>
            <person name="Zhou Y.H."/>
            <person name="Cheng J.X."/>
            <person name="Dai P.F."/>
            <person name="Guo W.B."/>
            <person name="Han X.H."/>
            <person name="Huang E.J."/>
            <person name="Li L.F."/>
            <person name="Wei W."/>
            <person name="Gao Y.C."/>
            <person name="Liu J.Z."/>
            <person name="Shao H.Z."/>
            <person name="Wang X."/>
            <person name="Wang C.C."/>
            <person name="Yang T.C."/>
            <person name="Huo Q.B."/>
            <person name="Li W."/>
            <person name="Chen H.Y."/>
            <person name="Chen S.E."/>
            <person name="Zhou L.G."/>
            <person name="Ni X.B."/>
            <person name="Tian J.H."/>
            <person name="Sheng Y."/>
            <person name="Liu T."/>
            <person name="Pan Y.S."/>
            <person name="Xia L.Y."/>
            <person name="Li J."/>
            <person name="Zhao F."/>
            <person name="Cao W.C."/>
        </authorList>
    </citation>
    <scope>NUCLEOTIDE SEQUENCE [LARGE SCALE GENOMIC DNA]</scope>
    <source>
        <strain evidence="1">HaeL-2018</strain>
    </source>
</reference>
<dbReference type="OrthoDB" id="445826at2759"/>
<comment type="caution">
    <text evidence="1">The sequence shown here is derived from an EMBL/GenBank/DDBJ whole genome shotgun (WGS) entry which is preliminary data.</text>
</comment>
<name>A0A9J6FPQ4_HAELO</name>
<dbReference type="Proteomes" id="UP000821853">
    <property type="component" value="Chromosome 10"/>
</dbReference>
<evidence type="ECO:0000313" key="1">
    <source>
        <dbReference type="EMBL" id="KAH9364767.1"/>
    </source>
</evidence>
<gene>
    <name evidence="1" type="ORF">HPB48_019442</name>
</gene>
<proteinExistence type="predicted"/>
<protein>
    <recommendedName>
        <fullName evidence="3">Endonuclease/exonuclease/phosphatase domain-containing protein</fullName>
    </recommendedName>
</protein>
<dbReference type="AlphaFoldDB" id="A0A9J6FPQ4"/>
<accession>A0A9J6FPQ4</accession>
<organism evidence="1 2">
    <name type="scientific">Haemaphysalis longicornis</name>
    <name type="common">Bush tick</name>
    <dbReference type="NCBI Taxonomy" id="44386"/>
    <lineage>
        <taxon>Eukaryota</taxon>
        <taxon>Metazoa</taxon>
        <taxon>Ecdysozoa</taxon>
        <taxon>Arthropoda</taxon>
        <taxon>Chelicerata</taxon>
        <taxon>Arachnida</taxon>
        <taxon>Acari</taxon>
        <taxon>Parasitiformes</taxon>
        <taxon>Ixodida</taxon>
        <taxon>Ixodoidea</taxon>
        <taxon>Ixodidae</taxon>
        <taxon>Haemaphysalinae</taxon>
        <taxon>Haemaphysalis</taxon>
    </lineage>
</organism>
<dbReference type="EMBL" id="JABSTR010000002">
    <property type="protein sequence ID" value="KAH9364767.1"/>
    <property type="molecule type" value="Genomic_DNA"/>
</dbReference>
<dbReference type="VEuPathDB" id="VectorBase:HLOH_050968"/>
<keyword evidence="2" id="KW-1185">Reference proteome</keyword>
<sequence length="121" mass="13803">MAIFCRNDFLLQCGIVSCCTAEPTLILRLLAFYRPPNQNACQFIEDLKQFHWPAGRICMTGDLNIDLLKNKKHIVVDYLNTLADVGVEAVIKLSTRIELLRDKLVSSCLDHVNVRLHSIYN</sequence>